<evidence type="ECO:0000256" key="7">
    <source>
        <dbReference type="ARBA" id="ARBA00022968"/>
    </source>
</evidence>
<keyword evidence="11" id="KW-0325">Glycoprotein</keyword>
<dbReference type="GO" id="GO:0005856">
    <property type="term" value="C:cytoskeleton"/>
    <property type="evidence" value="ECO:0007669"/>
    <property type="project" value="UniProtKB-SubCell"/>
</dbReference>
<comment type="subcellular location">
    <subcellularLocation>
        <location evidence="2">Cell membrane</location>
        <location evidence="2">Sarcolemma</location>
        <topology evidence="2">Single-pass type II membrane protein</topology>
    </subcellularLocation>
    <subcellularLocation>
        <location evidence="1">Cytoplasm</location>
        <location evidence="1">Cytoskeleton</location>
    </subcellularLocation>
</comment>
<evidence type="ECO:0000256" key="9">
    <source>
        <dbReference type="ARBA" id="ARBA00023136"/>
    </source>
</evidence>
<organism evidence="14 15">
    <name type="scientific">Batillaria attramentaria</name>
    <dbReference type="NCBI Taxonomy" id="370345"/>
    <lineage>
        <taxon>Eukaryota</taxon>
        <taxon>Metazoa</taxon>
        <taxon>Spiralia</taxon>
        <taxon>Lophotrochozoa</taxon>
        <taxon>Mollusca</taxon>
        <taxon>Gastropoda</taxon>
        <taxon>Caenogastropoda</taxon>
        <taxon>Sorbeoconcha</taxon>
        <taxon>Cerithioidea</taxon>
        <taxon>Batillariidae</taxon>
        <taxon>Batillaria</taxon>
    </lineage>
</organism>
<keyword evidence="6 13" id="KW-0812">Transmembrane</keyword>
<name>A0ABD0LX85_9CAEN</name>
<evidence type="ECO:0000313" key="14">
    <source>
        <dbReference type="EMBL" id="KAK7503811.1"/>
    </source>
</evidence>
<keyword evidence="8 13" id="KW-1133">Transmembrane helix</keyword>
<reference evidence="14 15" key="1">
    <citation type="journal article" date="2023" name="Sci. Data">
        <title>Genome assembly of the Korean intertidal mud-creeper Batillaria attramentaria.</title>
        <authorList>
            <person name="Patra A.K."/>
            <person name="Ho P.T."/>
            <person name="Jun S."/>
            <person name="Lee S.J."/>
            <person name="Kim Y."/>
            <person name="Won Y.J."/>
        </authorList>
    </citation>
    <scope>NUCLEOTIDE SEQUENCE [LARGE SCALE GENOMIC DNA]</scope>
    <source>
        <strain evidence="14">Wonlab-2016</strain>
    </source>
</reference>
<evidence type="ECO:0000256" key="12">
    <source>
        <dbReference type="ARBA" id="ARBA00023212"/>
    </source>
</evidence>
<keyword evidence="5" id="KW-0963">Cytoplasm</keyword>
<evidence type="ECO:0000313" key="15">
    <source>
        <dbReference type="Proteomes" id="UP001519460"/>
    </source>
</evidence>
<gene>
    <name evidence="14" type="ORF">BaRGS_00004934</name>
</gene>
<evidence type="ECO:0000256" key="1">
    <source>
        <dbReference type="ARBA" id="ARBA00004245"/>
    </source>
</evidence>
<evidence type="ECO:0000256" key="10">
    <source>
        <dbReference type="ARBA" id="ARBA00023157"/>
    </source>
</evidence>
<dbReference type="EMBL" id="JACVVK020000018">
    <property type="protein sequence ID" value="KAK7503811.1"/>
    <property type="molecule type" value="Genomic_DNA"/>
</dbReference>
<evidence type="ECO:0000256" key="3">
    <source>
        <dbReference type="ARBA" id="ARBA00007574"/>
    </source>
</evidence>
<dbReference type="InterPro" id="IPR006875">
    <property type="entry name" value="Sarcoglycan"/>
</dbReference>
<dbReference type="Proteomes" id="UP001519460">
    <property type="component" value="Unassembled WGS sequence"/>
</dbReference>
<protein>
    <recommendedName>
        <fullName evidence="16">Gamma-sarcoglycan</fullName>
    </recommendedName>
</protein>
<proteinExistence type="inferred from homology"/>
<dbReference type="GO" id="GO:0042383">
    <property type="term" value="C:sarcolemma"/>
    <property type="evidence" value="ECO:0007669"/>
    <property type="project" value="UniProtKB-SubCell"/>
</dbReference>
<comment type="caution">
    <text evidence="14">The sequence shown here is derived from an EMBL/GenBank/DDBJ whole genome shotgun (WGS) entry which is preliminary data.</text>
</comment>
<evidence type="ECO:0000256" key="5">
    <source>
        <dbReference type="ARBA" id="ARBA00022490"/>
    </source>
</evidence>
<dbReference type="Pfam" id="PF04790">
    <property type="entry name" value="Sarcoglycan_1"/>
    <property type="match status" value="1"/>
</dbReference>
<dbReference type="InterPro" id="IPR039972">
    <property type="entry name" value="Sarcoglycan_gamma/delta/zeta"/>
</dbReference>
<accession>A0ABD0LX85</accession>
<dbReference type="PANTHER" id="PTHR12939">
    <property type="entry name" value="SARCOGLYCAN"/>
    <property type="match status" value="1"/>
</dbReference>
<sequence>MDGELSTTDVPQDVVPPPQPIGIYGWRKRCLYSFVVLLMVIVVINLALTVWILRVLDFSIDGMGKLRIVPKGIRLEGEAEFVRPLYVQELRAEDGQVMYLESAKDIKLQARSKDNKSGGSLVLGNNKLQAACQEFEVVDSEGNIRLSVKEDEMTMGPDDMNYLGKAIFEGSVQTPTLCGPNMTSLKLTSETSRVEIAGAGGVSVMATAGDVKLTSADNVRIQSKGGSIFLESDDIFMKNIVVSEPKGGGQSYPDVYQLCMCANGRVFLGAASGDCRASSQICGNS</sequence>
<keyword evidence="12" id="KW-0206">Cytoskeleton</keyword>
<comment type="similarity">
    <text evidence="3">Belongs to the sarcoglycan beta/delta/gamma/zeta family.</text>
</comment>
<evidence type="ECO:0000256" key="6">
    <source>
        <dbReference type="ARBA" id="ARBA00022692"/>
    </source>
</evidence>
<evidence type="ECO:0000256" key="13">
    <source>
        <dbReference type="SAM" id="Phobius"/>
    </source>
</evidence>
<keyword evidence="4" id="KW-1003">Cell membrane</keyword>
<keyword evidence="9 13" id="KW-0472">Membrane</keyword>
<keyword evidence="7" id="KW-0735">Signal-anchor</keyword>
<keyword evidence="15" id="KW-1185">Reference proteome</keyword>
<evidence type="ECO:0000256" key="8">
    <source>
        <dbReference type="ARBA" id="ARBA00022989"/>
    </source>
</evidence>
<dbReference type="AlphaFoldDB" id="A0ABD0LX85"/>
<evidence type="ECO:0000256" key="2">
    <source>
        <dbReference type="ARBA" id="ARBA00004274"/>
    </source>
</evidence>
<evidence type="ECO:0008006" key="16">
    <source>
        <dbReference type="Google" id="ProtNLM"/>
    </source>
</evidence>
<evidence type="ECO:0000256" key="4">
    <source>
        <dbReference type="ARBA" id="ARBA00022475"/>
    </source>
</evidence>
<dbReference type="PANTHER" id="PTHR12939:SF10">
    <property type="entry name" value="EG:4F1.1 PROTEIN"/>
    <property type="match status" value="1"/>
</dbReference>
<feature type="transmembrane region" description="Helical" evidence="13">
    <location>
        <begin position="31"/>
        <end position="53"/>
    </location>
</feature>
<evidence type="ECO:0000256" key="11">
    <source>
        <dbReference type="ARBA" id="ARBA00023180"/>
    </source>
</evidence>
<keyword evidence="10" id="KW-1015">Disulfide bond</keyword>